<dbReference type="Pfam" id="PF03909">
    <property type="entry name" value="BSD"/>
    <property type="match status" value="1"/>
</dbReference>
<dbReference type="InterPro" id="IPR035925">
    <property type="entry name" value="BSD_dom_sf"/>
</dbReference>
<keyword evidence="1" id="KW-0175">Coiled coil</keyword>
<dbReference type="SMART" id="SM00751">
    <property type="entry name" value="BSD"/>
    <property type="match status" value="1"/>
</dbReference>
<protein>
    <recommendedName>
        <fullName evidence="3">BSD domain-containing protein</fullName>
    </recommendedName>
</protein>
<evidence type="ECO:0000256" key="1">
    <source>
        <dbReference type="SAM" id="Coils"/>
    </source>
</evidence>
<dbReference type="GO" id="GO:0038203">
    <property type="term" value="P:TORC2 signaling"/>
    <property type="evidence" value="ECO:0007669"/>
    <property type="project" value="TreeGrafter"/>
</dbReference>
<dbReference type="InterPro" id="IPR005607">
    <property type="entry name" value="BSD_dom"/>
</dbReference>
<organism evidence="4 5">
    <name type="scientific">Mucor plumbeus</name>
    <dbReference type="NCBI Taxonomy" id="97098"/>
    <lineage>
        <taxon>Eukaryota</taxon>
        <taxon>Fungi</taxon>
        <taxon>Fungi incertae sedis</taxon>
        <taxon>Mucoromycota</taxon>
        <taxon>Mucoromycotina</taxon>
        <taxon>Mucoromycetes</taxon>
        <taxon>Mucorales</taxon>
        <taxon>Mucorineae</taxon>
        <taxon>Mucoraceae</taxon>
        <taxon>Mucor</taxon>
    </lineage>
</organism>
<dbReference type="SUPFAM" id="SSF140383">
    <property type="entry name" value="BSD domain-like"/>
    <property type="match status" value="1"/>
</dbReference>
<feature type="region of interest" description="Disordered" evidence="2">
    <location>
        <begin position="1"/>
        <end position="25"/>
    </location>
</feature>
<feature type="compositionally biased region" description="Low complexity" evidence="2">
    <location>
        <begin position="10"/>
        <end position="25"/>
    </location>
</feature>
<name>A0A8H7UNY1_9FUNG</name>
<reference evidence="4" key="1">
    <citation type="submission" date="2020-12" db="EMBL/GenBank/DDBJ databases">
        <title>Metabolic potential, ecology and presence of endohyphal bacteria is reflected in genomic diversity of Mucoromycotina.</title>
        <authorList>
            <person name="Muszewska A."/>
            <person name="Okrasinska A."/>
            <person name="Steczkiewicz K."/>
            <person name="Drgas O."/>
            <person name="Orlowska M."/>
            <person name="Perlinska-Lenart U."/>
            <person name="Aleksandrzak-Piekarczyk T."/>
            <person name="Szatraj K."/>
            <person name="Zielenkiewicz U."/>
            <person name="Pilsyk S."/>
            <person name="Malc E."/>
            <person name="Mieczkowski P."/>
            <person name="Kruszewska J.S."/>
            <person name="Biernat P."/>
            <person name="Pawlowska J."/>
        </authorList>
    </citation>
    <scope>NUCLEOTIDE SEQUENCE</scope>
    <source>
        <strain evidence="4">CBS 226.32</strain>
    </source>
</reference>
<feature type="domain" description="BSD" evidence="3">
    <location>
        <begin position="144"/>
        <end position="196"/>
    </location>
</feature>
<keyword evidence="5" id="KW-1185">Reference proteome</keyword>
<evidence type="ECO:0000259" key="3">
    <source>
        <dbReference type="PROSITE" id="PS50858"/>
    </source>
</evidence>
<dbReference type="PANTHER" id="PTHR16019">
    <property type="entry name" value="SYNAPSE-ASSOCIATED PROTEIN"/>
    <property type="match status" value="1"/>
</dbReference>
<dbReference type="GO" id="GO:0005634">
    <property type="term" value="C:nucleus"/>
    <property type="evidence" value="ECO:0007669"/>
    <property type="project" value="TreeGrafter"/>
</dbReference>
<feature type="coiled-coil region" evidence="1">
    <location>
        <begin position="219"/>
        <end position="246"/>
    </location>
</feature>
<dbReference type="GO" id="GO:0005794">
    <property type="term" value="C:Golgi apparatus"/>
    <property type="evidence" value="ECO:0007669"/>
    <property type="project" value="TreeGrafter"/>
</dbReference>
<evidence type="ECO:0000256" key="2">
    <source>
        <dbReference type="SAM" id="MobiDB-lite"/>
    </source>
</evidence>
<dbReference type="PANTHER" id="PTHR16019:SF6">
    <property type="entry name" value="SYNAPSE-ASSOCIATED PROTEIN 1"/>
    <property type="match status" value="1"/>
</dbReference>
<sequence>MSAEKVAADTNNSTPSTPTTPSSFFGGSFFSSVTSSVNALSQTIQTKGIPEFNKRLNELQQRARDIPNQIATLQGDLESERALFVQNKKSDEKNGITHRSRGSEPVAPWAGYQGYENEMKQAILDISKRKQDERNFLIPPPEDTNFQFDLNAYSQSAQAALKEDKNLSHLRFLLVPQQVSEPTFWKNYFYRVTLSKQAVLSNPPTETVKSANQDVLFDFKDEEDEEEEKENVNESINRKLTKENNNSEIKQDKTIETVDPSPIITTTTTATTTTITKKEENYEGMEDWEIELRKAAI</sequence>
<dbReference type="OrthoDB" id="47923at2759"/>
<gene>
    <name evidence="4" type="ORF">INT46_011876</name>
</gene>
<dbReference type="PROSITE" id="PS50858">
    <property type="entry name" value="BSD"/>
    <property type="match status" value="1"/>
</dbReference>
<evidence type="ECO:0000313" key="4">
    <source>
        <dbReference type="EMBL" id="KAG2193086.1"/>
    </source>
</evidence>
<proteinExistence type="predicted"/>
<dbReference type="AlphaFoldDB" id="A0A8H7UNY1"/>
<evidence type="ECO:0000313" key="5">
    <source>
        <dbReference type="Proteomes" id="UP000650833"/>
    </source>
</evidence>
<comment type="caution">
    <text evidence="4">The sequence shown here is derived from an EMBL/GenBank/DDBJ whole genome shotgun (WGS) entry which is preliminary data.</text>
</comment>
<dbReference type="EMBL" id="JAEPRC010000675">
    <property type="protein sequence ID" value="KAG2193086.1"/>
    <property type="molecule type" value="Genomic_DNA"/>
</dbReference>
<dbReference type="Proteomes" id="UP000650833">
    <property type="component" value="Unassembled WGS sequence"/>
</dbReference>
<accession>A0A8H7UNY1</accession>
<dbReference type="InterPro" id="IPR051494">
    <property type="entry name" value="BSD_domain-containing"/>
</dbReference>
<dbReference type="Gene3D" id="1.10.3970.10">
    <property type="entry name" value="BSD domain"/>
    <property type="match status" value="1"/>
</dbReference>